<keyword evidence="2" id="KW-1185">Reference proteome</keyword>
<protein>
    <submittedName>
        <fullName evidence="1">Uncharacterized protein</fullName>
    </submittedName>
</protein>
<dbReference type="AlphaFoldDB" id="A0A7U7J240"/>
<dbReference type="EMBL" id="CBTK010000086">
    <property type="protein sequence ID" value="CDH44608.1"/>
    <property type="molecule type" value="Genomic_DNA"/>
</dbReference>
<reference evidence="1 2" key="1">
    <citation type="journal article" date="2014" name="ISME J.">
        <title>Candidatus Competibacter-lineage genomes retrieved from metagenomes reveal functional metabolic diversity.</title>
        <authorList>
            <person name="McIlroy S.J."/>
            <person name="Albertsen M."/>
            <person name="Andresen E.K."/>
            <person name="Saunders A.M."/>
            <person name="Kristiansen R."/>
            <person name="Stokholm-Bjerregaard M."/>
            <person name="Nielsen K.L."/>
            <person name="Nielsen P.H."/>
        </authorList>
    </citation>
    <scope>NUCLEOTIDE SEQUENCE [LARGE SCALE GENOMIC DNA]</scope>
    <source>
        <strain evidence="1 2">Run_B_J11</strain>
    </source>
</reference>
<dbReference type="RefSeq" id="WP_034431793.1">
    <property type="nucleotide sequence ID" value="NZ_CBTK010000086.1"/>
</dbReference>
<evidence type="ECO:0000313" key="2">
    <source>
        <dbReference type="Proteomes" id="UP000019184"/>
    </source>
</evidence>
<evidence type="ECO:0000313" key="1">
    <source>
        <dbReference type="EMBL" id="CDH44608.1"/>
    </source>
</evidence>
<name>A0A7U7J240_9GAMM</name>
<gene>
    <name evidence="1" type="ORF">BN874_1760010</name>
</gene>
<sequence length="168" mass="17621">MDRGKVSVAAPYLPAPVAVPSSELLLDRLGAYWQALGVSDPDQVTALSEQALRRLPELPETPGVDPVGRAVVAAGDLLDDWLARALQLPRPSLALAAARAALLSGAAPDWPATLFAPPGEANALRDALRAAIAEPAPIPSPGAMPAQRIDLFSLLGPLLRLWRPEPRA</sequence>
<dbReference type="OrthoDB" id="9867635at2"/>
<dbReference type="Proteomes" id="UP000019184">
    <property type="component" value="Unassembled WGS sequence"/>
</dbReference>
<accession>A0A7U7J240</accession>
<organism evidence="1 2">
    <name type="scientific">Candidatus Contendobacter odensis Run_B_J11</name>
    <dbReference type="NCBI Taxonomy" id="1400861"/>
    <lineage>
        <taxon>Bacteria</taxon>
        <taxon>Pseudomonadati</taxon>
        <taxon>Pseudomonadota</taxon>
        <taxon>Gammaproteobacteria</taxon>
        <taxon>Candidatus Competibacteraceae</taxon>
        <taxon>Candidatus Contendibacter</taxon>
    </lineage>
</organism>
<comment type="caution">
    <text evidence="1">The sequence shown here is derived from an EMBL/GenBank/DDBJ whole genome shotgun (WGS) entry which is preliminary data.</text>
</comment>
<proteinExistence type="predicted"/>